<dbReference type="Ensembl" id="ENSMMOT00000011698.1">
    <property type="protein sequence ID" value="ENSMMOP00000011501.1"/>
    <property type="gene ID" value="ENSMMOG00000008853.1"/>
</dbReference>
<evidence type="ECO:0000313" key="3">
    <source>
        <dbReference type="Proteomes" id="UP000261620"/>
    </source>
</evidence>
<accession>A0A3Q3W567</accession>
<evidence type="ECO:0000256" key="1">
    <source>
        <dbReference type="SAM" id="MobiDB-lite"/>
    </source>
</evidence>
<reference evidence="2" key="1">
    <citation type="submission" date="2025-08" db="UniProtKB">
        <authorList>
            <consortium name="Ensembl"/>
        </authorList>
    </citation>
    <scope>IDENTIFICATION</scope>
</reference>
<feature type="region of interest" description="Disordered" evidence="1">
    <location>
        <begin position="142"/>
        <end position="164"/>
    </location>
</feature>
<dbReference type="PANTHER" id="PTHR46060:SF3">
    <property type="entry name" value="PROTEIN GVQW3"/>
    <property type="match status" value="1"/>
</dbReference>
<proteinExistence type="predicted"/>
<dbReference type="Proteomes" id="UP000261620">
    <property type="component" value="Unplaced"/>
</dbReference>
<sequence>CQGVGKLSALKFKFLVKLNKTAAVLWEGREDVQDDEHSGNPCTSKHSENIQQIEQIVRNDRQLNVRMIAEMVSIDKETVQQILHENLNMTEVCAKVTFPGHFQQQLRGDTKTFPGQPRDIISPACPWSAPGSPPGWACPKPLPWETSRRHPDQMSEPPKLAPLNTEEQRLYSEPLPDVRAPHPISKVEPSPPAISAACIHNLILSVTTKSFKRLL</sequence>
<reference evidence="2" key="2">
    <citation type="submission" date="2025-09" db="UniProtKB">
        <authorList>
            <consortium name="Ensembl"/>
        </authorList>
    </citation>
    <scope>IDENTIFICATION</scope>
</reference>
<dbReference type="InterPro" id="IPR052709">
    <property type="entry name" value="Transposase-MT_Hybrid"/>
</dbReference>
<dbReference type="AlphaFoldDB" id="A0A3Q3W567"/>
<keyword evidence="3" id="KW-1185">Reference proteome</keyword>
<evidence type="ECO:0000313" key="2">
    <source>
        <dbReference type="Ensembl" id="ENSMMOP00000011501.1"/>
    </source>
</evidence>
<name>A0A3Q3W567_MOLML</name>
<organism evidence="2 3">
    <name type="scientific">Mola mola</name>
    <name type="common">Ocean sunfish</name>
    <name type="synonym">Tetraodon mola</name>
    <dbReference type="NCBI Taxonomy" id="94237"/>
    <lineage>
        <taxon>Eukaryota</taxon>
        <taxon>Metazoa</taxon>
        <taxon>Chordata</taxon>
        <taxon>Craniata</taxon>
        <taxon>Vertebrata</taxon>
        <taxon>Euteleostomi</taxon>
        <taxon>Actinopterygii</taxon>
        <taxon>Neopterygii</taxon>
        <taxon>Teleostei</taxon>
        <taxon>Neoteleostei</taxon>
        <taxon>Acanthomorphata</taxon>
        <taxon>Eupercaria</taxon>
        <taxon>Tetraodontiformes</taxon>
        <taxon>Molidae</taxon>
        <taxon>Mola</taxon>
    </lineage>
</organism>
<protein>
    <submittedName>
        <fullName evidence="2">Uncharacterized protein</fullName>
    </submittedName>
</protein>
<dbReference type="PANTHER" id="PTHR46060">
    <property type="entry name" value="MARINER MOS1 TRANSPOSASE-LIKE PROTEIN"/>
    <property type="match status" value="1"/>
</dbReference>